<dbReference type="PANTHER" id="PTHR21521:SF0">
    <property type="entry name" value="AMUN, ISOFORM A"/>
    <property type="match status" value="1"/>
</dbReference>
<feature type="region of interest" description="Disordered" evidence="1">
    <location>
        <begin position="124"/>
        <end position="149"/>
    </location>
</feature>
<proteinExistence type="predicted"/>
<evidence type="ECO:0000256" key="1">
    <source>
        <dbReference type="SAM" id="MobiDB-lite"/>
    </source>
</evidence>
<dbReference type="SUPFAM" id="SSF48150">
    <property type="entry name" value="DNA-glycosylase"/>
    <property type="match status" value="1"/>
</dbReference>
<gene>
    <name evidence="2" type="ORF">VP1G_05983</name>
</gene>
<evidence type="ECO:0000313" key="2">
    <source>
        <dbReference type="EMBL" id="KUI58695.1"/>
    </source>
</evidence>
<dbReference type="GO" id="GO:0006281">
    <property type="term" value="P:DNA repair"/>
    <property type="evidence" value="ECO:0007669"/>
    <property type="project" value="InterPro"/>
</dbReference>
<accession>A0A194V3Z9</accession>
<dbReference type="AlphaFoldDB" id="A0A194V3Z9"/>
<dbReference type="EMBL" id="KN714717">
    <property type="protein sequence ID" value="KUI58695.1"/>
    <property type="molecule type" value="Genomic_DNA"/>
</dbReference>
<dbReference type="STRING" id="694573.A0A194V3Z9"/>
<keyword evidence="3" id="KW-1185">Reference proteome</keyword>
<evidence type="ECO:0000313" key="3">
    <source>
        <dbReference type="Proteomes" id="UP000078576"/>
    </source>
</evidence>
<organism evidence="2 3">
    <name type="scientific">Cytospora mali</name>
    <name type="common">Apple Valsa canker fungus</name>
    <name type="synonym">Valsa mali</name>
    <dbReference type="NCBI Taxonomy" id="578113"/>
    <lineage>
        <taxon>Eukaryota</taxon>
        <taxon>Fungi</taxon>
        <taxon>Dikarya</taxon>
        <taxon>Ascomycota</taxon>
        <taxon>Pezizomycotina</taxon>
        <taxon>Sordariomycetes</taxon>
        <taxon>Sordariomycetidae</taxon>
        <taxon>Diaporthales</taxon>
        <taxon>Cytosporaceae</taxon>
        <taxon>Cytospora</taxon>
    </lineage>
</organism>
<dbReference type="PANTHER" id="PTHR21521">
    <property type="entry name" value="AMUN, ISOFORM A"/>
    <property type="match status" value="1"/>
</dbReference>
<name>A0A194V3Z9_CYTMA</name>
<dbReference type="Proteomes" id="UP000078576">
    <property type="component" value="Unassembled WGS sequence"/>
</dbReference>
<protein>
    <submittedName>
        <fullName evidence="2">Uncharacterized protein</fullName>
    </submittedName>
</protein>
<dbReference type="OrthoDB" id="8249012at2759"/>
<dbReference type="GO" id="GO:0003824">
    <property type="term" value="F:catalytic activity"/>
    <property type="evidence" value="ECO:0007669"/>
    <property type="project" value="InterPro"/>
</dbReference>
<reference evidence="3" key="1">
    <citation type="submission" date="2014-12" db="EMBL/GenBank/DDBJ databases">
        <title>Genome Sequence of Valsa Canker Pathogens Uncovers a Specific Adaption of Colonization on Woody Bark.</title>
        <authorList>
            <person name="Yin Z."/>
            <person name="Liu H."/>
            <person name="Gao X."/>
            <person name="Li Z."/>
            <person name="Song N."/>
            <person name="Ke X."/>
            <person name="Dai Q."/>
            <person name="Wu Y."/>
            <person name="Sun Y."/>
            <person name="Xu J.-R."/>
            <person name="Kang Z.K."/>
            <person name="Wang L."/>
            <person name="Huang L."/>
        </authorList>
    </citation>
    <scope>NUCLEOTIDE SEQUENCE [LARGE SCALE GENOMIC DNA]</scope>
    <source>
        <strain evidence="3">SXYL134</strain>
    </source>
</reference>
<dbReference type="InterPro" id="IPR011257">
    <property type="entry name" value="DNA_glycosylase"/>
</dbReference>
<sequence>MKLVSSNDESFVEDTIKNALVLYKKPSDTPAALDVLTKLKGIGPATASLLLAVHDPENVIFFSDEAFYWLCRDGKRESIKYNAKEYKELSEKARDLTKRLNVSAVDVERVAYVLMNDAGSETPATELSKVAKKTASGGNPEAVPSKRKQSLVVDDAPILRRSKRGRQA</sequence>